<feature type="transmembrane region" description="Helical" evidence="4">
    <location>
        <begin position="103"/>
        <end position="122"/>
    </location>
</feature>
<feature type="domain" description="HTH araC/xylS-type" evidence="5">
    <location>
        <begin position="254"/>
        <end position="363"/>
    </location>
</feature>
<dbReference type="PANTHER" id="PTHR43280:SF29">
    <property type="entry name" value="ARAC-FAMILY TRANSCRIPTIONAL REGULATOR"/>
    <property type="match status" value="1"/>
</dbReference>
<keyword evidence="4" id="KW-1133">Transmembrane helix</keyword>
<dbReference type="AlphaFoldDB" id="A0A6I2U5N0"/>
<dbReference type="InterPro" id="IPR009057">
    <property type="entry name" value="Homeodomain-like_sf"/>
</dbReference>
<gene>
    <name evidence="6" type="ORF">FYJ72_14430</name>
</gene>
<evidence type="ECO:0000256" key="3">
    <source>
        <dbReference type="ARBA" id="ARBA00023163"/>
    </source>
</evidence>
<comment type="caution">
    <text evidence="6">The sequence shown here is derived from an EMBL/GenBank/DDBJ whole genome shotgun (WGS) entry which is preliminary data.</text>
</comment>
<dbReference type="GO" id="GO:0003700">
    <property type="term" value="F:DNA-binding transcription factor activity"/>
    <property type="evidence" value="ECO:0007669"/>
    <property type="project" value="InterPro"/>
</dbReference>
<evidence type="ECO:0000313" key="7">
    <source>
        <dbReference type="Proteomes" id="UP000450161"/>
    </source>
</evidence>
<dbReference type="SMART" id="SM00342">
    <property type="entry name" value="HTH_ARAC"/>
    <property type="match status" value="1"/>
</dbReference>
<dbReference type="EMBL" id="VUNF01000052">
    <property type="protein sequence ID" value="MST78814.1"/>
    <property type="molecule type" value="Genomic_DNA"/>
</dbReference>
<feature type="transmembrane region" description="Helical" evidence="4">
    <location>
        <begin position="12"/>
        <end position="30"/>
    </location>
</feature>
<dbReference type="PANTHER" id="PTHR43280">
    <property type="entry name" value="ARAC-FAMILY TRANSCRIPTIONAL REGULATOR"/>
    <property type="match status" value="1"/>
</dbReference>
<dbReference type="Pfam" id="PF12833">
    <property type="entry name" value="HTH_18"/>
    <property type="match status" value="1"/>
</dbReference>
<reference evidence="6 7" key="1">
    <citation type="submission" date="2019-08" db="EMBL/GenBank/DDBJ databases">
        <title>In-depth cultivation of the pig gut microbiome towards novel bacterial diversity and tailored functional studies.</title>
        <authorList>
            <person name="Wylensek D."/>
            <person name="Hitch T.C.A."/>
            <person name="Clavel T."/>
        </authorList>
    </citation>
    <scope>NUCLEOTIDE SEQUENCE [LARGE SCALE GENOMIC DNA]</scope>
    <source>
        <strain evidence="6 7">LKV-178-WT-2C</strain>
    </source>
</reference>
<feature type="transmembrane region" description="Helical" evidence="4">
    <location>
        <begin position="194"/>
        <end position="215"/>
    </location>
</feature>
<evidence type="ECO:0000313" key="6">
    <source>
        <dbReference type="EMBL" id="MST78814.1"/>
    </source>
</evidence>
<dbReference type="SUPFAM" id="SSF46689">
    <property type="entry name" value="Homeodomain-like"/>
    <property type="match status" value="1"/>
</dbReference>
<name>A0A6I2U5N0_9BACT</name>
<accession>A0A6I2U5N0</accession>
<keyword evidence="4" id="KW-0812">Transmembrane</keyword>
<dbReference type="GO" id="GO:0043565">
    <property type="term" value="F:sequence-specific DNA binding"/>
    <property type="evidence" value="ECO:0007669"/>
    <property type="project" value="InterPro"/>
</dbReference>
<sequence>MILDIQSLEALAHYTRGGVTIFFVFWCFMLRKYEKRSYMLKLLYFSSLLIAVCYAKDVLFAFTSIKYSTHLNNICGILDMVYIPVISAFFLEVVRPGAVSMRQTWASVAFLASFALIYVFLPFKAIELIASCVAFAISAITLVYVTVFAVRYRKMLYENYSYTENVDVVWVMLSCYASFGSFVLYELMFQNAVWLSDVIFNISGMVLWTIVFKFAQRHRVLKMLFQNNGSPAGDTDETGLTETEADMRKQERYKYIESRIQLLMEQEKLFLMSKLTIMDLATKIGTNKTYLSEYLNSNLNMSFHDFVNKYRVEEACRIIDALPQDSKRTIIDISIKSGFNSISSFYRQFAKFKGISPRKYLFEKMTKAEENE</sequence>
<evidence type="ECO:0000259" key="5">
    <source>
        <dbReference type="PROSITE" id="PS01124"/>
    </source>
</evidence>
<keyword evidence="1" id="KW-0805">Transcription regulation</keyword>
<organism evidence="6 7">
    <name type="scientific">Segatella copri</name>
    <dbReference type="NCBI Taxonomy" id="165179"/>
    <lineage>
        <taxon>Bacteria</taxon>
        <taxon>Pseudomonadati</taxon>
        <taxon>Bacteroidota</taxon>
        <taxon>Bacteroidia</taxon>
        <taxon>Bacteroidales</taxon>
        <taxon>Prevotellaceae</taxon>
        <taxon>Segatella</taxon>
    </lineage>
</organism>
<evidence type="ECO:0000256" key="1">
    <source>
        <dbReference type="ARBA" id="ARBA00023015"/>
    </source>
</evidence>
<dbReference type="PROSITE" id="PS01124">
    <property type="entry name" value="HTH_ARAC_FAMILY_2"/>
    <property type="match status" value="1"/>
</dbReference>
<dbReference type="Proteomes" id="UP000450161">
    <property type="component" value="Unassembled WGS sequence"/>
</dbReference>
<dbReference type="InterPro" id="IPR018060">
    <property type="entry name" value="HTH_AraC"/>
</dbReference>
<keyword evidence="3" id="KW-0804">Transcription</keyword>
<feature type="transmembrane region" description="Helical" evidence="4">
    <location>
        <begin position="71"/>
        <end position="91"/>
    </location>
</feature>
<evidence type="ECO:0000256" key="2">
    <source>
        <dbReference type="ARBA" id="ARBA00023125"/>
    </source>
</evidence>
<dbReference type="Gene3D" id="1.10.10.60">
    <property type="entry name" value="Homeodomain-like"/>
    <property type="match status" value="2"/>
</dbReference>
<keyword evidence="2" id="KW-0238">DNA-binding</keyword>
<feature type="transmembrane region" description="Helical" evidence="4">
    <location>
        <begin position="42"/>
        <end position="65"/>
    </location>
</feature>
<proteinExistence type="predicted"/>
<feature type="transmembrane region" description="Helical" evidence="4">
    <location>
        <begin position="168"/>
        <end position="188"/>
    </location>
</feature>
<protein>
    <submittedName>
        <fullName evidence="6">AraC family transcriptional regulator</fullName>
    </submittedName>
</protein>
<feature type="transmembrane region" description="Helical" evidence="4">
    <location>
        <begin position="128"/>
        <end position="147"/>
    </location>
</feature>
<evidence type="ECO:0000256" key="4">
    <source>
        <dbReference type="SAM" id="Phobius"/>
    </source>
</evidence>
<keyword evidence="4" id="KW-0472">Membrane</keyword>